<feature type="binding site" evidence="6">
    <location>
        <begin position="298"/>
        <end position="301"/>
    </location>
    <ligand>
        <name>substrate</name>
    </ligand>
</feature>
<dbReference type="SUPFAM" id="SSF56235">
    <property type="entry name" value="N-terminal nucleophile aminohydrolases (Ntn hydrolases)"/>
    <property type="match status" value="1"/>
</dbReference>
<dbReference type="EMBL" id="QRAO01000001">
    <property type="protein sequence ID" value="RDK88614.1"/>
    <property type="molecule type" value="Genomic_DNA"/>
</dbReference>
<accession>A0A370QJT4</accession>
<evidence type="ECO:0000313" key="10">
    <source>
        <dbReference type="Proteomes" id="UP000255317"/>
    </source>
</evidence>
<feature type="transmembrane region" description="Helical" evidence="8">
    <location>
        <begin position="51"/>
        <end position="68"/>
    </location>
</feature>
<dbReference type="AlphaFoldDB" id="A0A370QJT4"/>
<dbReference type="GO" id="GO:0008233">
    <property type="term" value="F:peptidase activity"/>
    <property type="evidence" value="ECO:0007669"/>
    <property type="project" value="UniProtKB-KW"/>
</dbReference>
<dbReference type="InterPro" id="IPR000246">
    <property type="entry name" value="Peptidase_T2"/>
</dbReference>
<evidence type="ECO:0000256" key="5">
    <source>
        <dbReference type="PIRSR" id="PIRSR600246-1"/>
    </source>
</evidence>
<evidence type="ECO:0000256" key="3">
    <source>
        <dbReference type="ARBA" id="ARBA00022813"/>
    </source>
</evidence>
<dbReference type="Pfam" id="PF01112">
    <property type="entry name" value="Asparaginase_2"/>
    <property type="match status" value="1"/>
</dbReference>
<gene>
    <name evidence="9" type="ORF">C8D94_101489</name>
</gene>
<evidence type="ECO:0000313" key="9">
    <source>
        <dbReference type="EMBL" id="RDK88614.1"/>
    </source>
</evidence>
<proteinExistence type="predicted"/>
<keyword evidence="3" id="KW-0068">Autocatalytic cleavage</keyword>
<keyword evidence="10" id="KW-1185">Reference proteome</keyword>
<dbReference type="GO" id="GO:0016811">
    <property type="term" value="F:hydrolase activity, acting on carbon-nitrogen (but not peptide) bonds, in linear amides"/>
    <property type="evidence" value="ECO:0007669"/>
    <property type="project" value="UniProtKB-ARBA"/>
</dbReference>
<dbReference type="PANTHER" id="PTHR10188">
    <property type="entry name" value="L-ASPARAGINASE"/>
    <property type="match status" value="1"/>
</dbReference>
<sequence>MHLNEFIVHFIDVFNIYHLKFLQVQTLLALYICGICGIFKIQYKKLHMNRILTLLIVFFVLFSCDNVKKTTSEGSISEHKTEKSDTEEPTFGLVIHGGAGTILKKNMSDSLENAYKQKLEEAIRVGHEILKNGGTAMEAVTKTINIMEDSPLFNAGKGAVFTHEETNELDASVMDGATLNAGAVTGVTRIKNPIDLALEVMNNSPHVMLAGEGAEIFAQEKGFELVDPYYFYTENRFQSLQRVKQKESNSISSSSSSTFDPYIKDSKFGTVGCAALDKNGNLAAGTSTGGMTNKRWNRIGDAPIIGAGTYANNATCAVSSTGWGEYFIRAMVAHDISAMMEYKGVSLKEAAKEVIQEKVPNLGGNGGIVAIDKDGNVTMEFNTAGMYRAHMNAEGELVIGIYKD</sequence>
<name>A0A370QJT4_9FLAO</name>
<dbReference type="CDD" id="cd04701">
    <property type="entry name" value="Asparaginase_2"/>
    <property type="match status" value="1"/>
</dbReference>
<dbReference type="Proteomes" id="UP000255317">
    <property type="component" value="Unassembled WGS sequence"/>
</dbReference>
<keyword evidence="2" id="KW-0378">Hydrolase</keyword>
<evidence type="ECO:0000256" key="7">
    <source>
        <dbReference type="PIRSR" id="PIRSR600246-3"/>
    </source>
</evidence>
<keyword evidence="8" id="KW-0472">Membrane</keyword>
<feature type="transmembrane region" description="Helical" evidence="8">
    <location>
        <begin position="20"/>
        <end position="39"/>
    </location>
</feature>
<evidence type="ECO:0000256" key="1">
    <source>
        <dbReference type="ARBA" id="ARBA00022670"/>
    </source>
</evidence>
<reference evidence="9 10" key="1">
    <citation type="submission" date="2018-07" db="EMBL/GenBank/DDBJ databases">
        <title>Genomic Encyclopedia of Type Strains, Phase IV (KMG-IV): sequencing the most valuable type-strain genomes for metagenomic binning, comparative biology and taxonomic classification.</title>
        <authorList>
            <person name="Goeker M."/>
        </authorList>
    </citation>
    <scope>NUCLEOTIDE SEQUENCE [LARGE SCALE GENOMIC DNA]</scope>
    <source>
        <strain evidence="9 10">DSM 101478</strain>
    </source>
</reference>
<feature type="site" description="Cleavage; by autolysis" evidence="7">
    <location>
        <begin position="269"/>
        <end position="270"/>
    </location>
</feature>
<keyword evidence="1" id="KW-0645">Protease</keyword>
<comment type="caution">
    <text evidence="9">The sequence shown here is derived from an EMBL/GenBank/DDBJ whole genome shotgun (WGS) entry which is preliminary data.</text>
</comment>
<feature type="binding site" evidence="6">
    <location>
        <begin position="321"/>
        <end position="324"/>
    </location>
    <ligand>
        <name>substrate</name>
    </ligand>
</feature>
<dbReference type="InterPro" id="IPR029055">
    <property type="entry name" value="Ntn_hydrolases_N"/>
</dbReference>
<evidence type="ECO:0000256" key="6">
    <source>
        <dbReference type="PIRSR" id="PIRSR600246-2"/>
    </source>
</evidence>
<dbReference type="Gene3D" id="3.60.20.30">
    <property type="entry name" value="(Glycosyl)asparaginase"/>
    <property type="match status" value="1"/>
</dbReference>
<keyword evidence="8" id="KW-1133">Transmembrane helix</keyword>
<feature type="active site" description="Nucleophile" evidence="5">
    <location>
        <position position="270"/>
    </location>
</feature>
<dbReference type="PANTHER" id="PTHR10188:SF6">
    <property type="entry name" value="N(4)-(BETA-N-ACETYLGLUCOSAMINYL)-L-ASPARAGINASE"/>
    <property type="match status" value="1"/>
</dbReference>
<protein>
    <recommendedName>
        <fullName evidence="4">Isoaspartyl peptidase</fullName>
    </recommendedName>
</protein>
<keyword evidence="8" id="KW-0812">Transmembrane</keyword>
<dbReference type="FunFam" id="3.60.20.30:FF:000001">
    <property type="entry name" value="Isoaspartyl peptidase/L-asparaginase"/>
    <property type="match status" value="1"/>
</dbReference>
<evidence type="ECO:0000256" key="4">
    <source>
        <dbReference type="ARBA" id="ARBA00069124"/>
    </source>
</evidence>
<evidence type="ECO:0000256" key="2">
    <source>
        <dbReference type="ARBA" id="ARBA00022801"/>
    </source>
</evidence>
<evidence type="ECO:0000256" key="8">
    <source>
        <dbReference type="SAM" id="Phobius"/>
    </source>
</evidence>
<organism evidence="9 10">
    <name type="scientific">Marinirhabdus gelatinilytica</name>
    <dbReference type="NCBI Taxonomy" id="1703343"/>
    <lineage>
        <taxon>Bacteria</taxon>
        <taxon>Pseudomonadati</taxon>
        <taxon>Bacteroidota</taxon>
        <taxon>Flavobacteriia</taxon>
        <taxon>Flavobacteriales</taxon>
        <taxon>Flavobacteriaceae</taxon>
    </lineage>
</organism>
<dbReference type="GO" id="GO:0006508">
    <property type="term" value="P:proteolysis"/>
    <property type="evidence" value="ECO:0007669"/>
    <property type="project" value="UniProtKB-KW"/>
</dbReference>